<dbReference type="InterPro" id="IPR045167">
    <property type="entry name" value="Hobbit"/>
</dbReference>
<dbReference type="InterPro" id="IPR019441">
    <property type="entry name" value="FMP27/BLTP2/Hobbit_GFWDK_RBG"/>
</dbReference>
<reference evidence="6" key="1">
    <citation type="submission" date="2022-12" db="EMBL/GenBank/DDBJ databases">
        <authorList>
            <person name="Brejova B."/>
        </authorList>
    </citation>
    <scope>NUCLEOTIDE SEQUENCE</scope>
</reference>
<evidence type="ECO:0000259" key="4">
    <source>
        <dbReference type="SMART" id="SM01215"/>
    </source>
</evidence>
<feature type="coiled-coil region" evidence="1">
    <location>
        <begin position="1523"/>
        <end position="1550"/>
    </location>
</feature>
<proteinExistence type="predicted"/>
<evidence type="ECO:0000259" key="5">
    <source>
        <dbReference type="SMART" id="SM01216"/>
    </source>
</evidence>
<gene>
    <name evidence="6" type="ORF">CANVERA_P5165</name>
</gene>
<feature type="compositionally biased region" description="Basic and acidic residues" evidence="2">
    <location>
        <begin position="2151"/>
        <end position="2162"/>
    </location>
</feature>
<protein>
    <submittedName>
        <fullName evidence="6">Uncharacterized protein</fullName>
    </submittedName>
</protein>
<accession>A0A9W4XFN2</accession>
<dbReference type="SMART" id="SM01214">
    <property type="entry name" value="Fmp27_GFWDK"/>
    <property type="match status" value="1"/>
</dbReference>
<dbReference type="PANTHER" id="PTHR15678">
    <property type="entry name" value="ANTIGEN MLAA-22-RELATED"/>
    <property type="match status" value="1"/>
</dbReference>
<dbReference type="OrthoDB" id="1562405at2759"/>
<evidence type="ECO:0000256" key="1">
    <source>
        <dbReference type="SAM" id="Coils"/>
    </source>
</evidence>
<keyword evidence="1" id="KW-0175">Coiled coil</keyword>
<dbReference type="EMBL" id="CANTUO010000007">
    <property type="protein sequence ID" value="CAI5760657.1"/>
    <property type="molecule type" value="Genomic_DNA"/>
</dbReference>
<feature type="domain" description="FMP27/BLTP2/Hobbit GFWDK motif-containing RBG unit" evidence="3">
    <location>
        <begin position="966"/>
        <end position="1122"/>
    </location>
</feature>
<dbReference type="InterPro" id="IPR019449">
    <property type="entry name" value="FMP27_WPPW_RBG"/>
</dbReference>
<feature type="region of interest" description="Disordered" evidence="2">
    <location>
        <begin position="2146"/>
        <end position="2191"/>
    </location>
</feature>
<evidence type="ECO:0000313" key="7">
    <source>
        <dbReference type="Proteomes" id="UP001152885"/>
    </source>
</evidence>
<dbReference type="InterPro" id="IPR019415">
    <property type="entry name" value="FMP27_SW_RBG"/>
</dbReference>
<dbReference type="SMART" id="SM01215">
    <property type="entry name" value="Fmp27_SW"/>
    <property type="match status" value="1"/>
</dbReference>
<dbReference type="PANTHER" id="PTHR15678:SF15">
    <property type="entry name" value="PROTEIN FMP27, MITOCHONDRIAL"/>
    <property type="match status" value="1"/>
</dbReference>
<evidence type="ECO:0000256" key="2">
    <source>
        <dbReference type="SAM" id="MobiDB-lite"/>
    </source>
</evidence>
<dbReference type="SMART" id="SM01216">
    <property type="entry name" value="Fmp27_WPPW"/>
    <property type="match status" value="1"/>
</dbReference>
<evidence type="ECO:0000259" key="3">
    <source>
        <dbReference type="SMART" id="SM01214"/>
    </source>
</evidence>
<dbReference type="Proteomes" id="UP001152885">
    <property type="component" value="Unassembled WGS sequence"/>
</dbReference>
<name>A0A9W4XFN2_9ASCO</name>
<sequence length="2308" mass="267492">MKYYFIRDELKKKQFYNPEPISDEENKANKVANLEKVYKICKIIYYLVSDVNIHIEDSKISDIPIATVDENKSIKDYFNQEKPNHSLELTTKSVSFNFSRLYKDSAGFEFLFNPKQDIPFHVTCSIQLLKIHFAKRIKFETGYIGQESDEILNIPNFSFTSKANILHQLITQGGFKNCVSECYFSTSTPMLDIDTKQLSSLLYNYVLIKKYSSLQKIHNHIHNDSKQKDNESKFEMNKLWPPPKESLKSRIWRYLNEFYPQLDIKLVIEQPRFILRHCEETALNNKNIQLLTFSYSLLNFNMSTTKSRDYILSCQILYPNITYNEKSNIANPEFNNEIFKKEIASLKYFNIQIDVYKNLKVKTSVDFSDVNFDLTSLDIFSGVHYLLLDITKIAEHDLKIGKINNIFNEELNNLKMKLINKEIKTQKIKIEDKIFRHLPKWITKVELKLNSLCINLGSRSVLIPKQDLSKTSAPFDFDIEEDHILRKLTIKVKSFNSCLINNEEAHDKPDDSSSETTLTSFTDDTGYWSVQTKLEDLDVIIPDKDLRQPKMIDLPSLKININTIMDFNGENKLIIDSEIDKIAVDFSRFKLFTTIGAVYLIREYVISPIKLIKSKVRKDLSQFHEPISKQEESKGNILDFIRFNFKLNNSDFVIRLSDDFKVKIQLANLQINLHEKLLKLSLNFIRALADSPLSKDKWCRLLCVDSLSLNMEVPSRINKRTLTNSHIDIYTDAIRLIQPNGFIVYKLFDNISITVKAAKHLVKLLKDDSNKEELNIIHPHSQNPIPLPTINIKSRHLKFLMEDDPFESELNMIYQLGLVEQRKRLELYSIFDETARNEVEYGEDYFNKLMRLHTTISDSWIRKVNVYKTKLVEEVASNKDYLFGNEVNFNQDYNKDVVAYPYHSPLLGIYMDNFNLTVSKPKFDMDQLPQFIYDFGQGVPKDTKYSLYIPTYLDLKVGEFRMHLRDYPLPMLHAPRNKNASQPSVILEGHLIITEALVTAVENLRQLDTPLTPIYRSNKNAEISRFDQLIIEKTLASVKMYTNLLCQFDSDYPTRIIWGTSYNFGIQQFMLNFDQFSKPPVDPSMKLGFWDKLKYILHGKCRIKTRKSLEVGFKGSRDPYNLFTTSTGFVLSFKENVIWDINKNDDSKNFFDINAEKVSWYIPNYLGSPLLSWTRSSIDSVYLPESKNFISSCFAYYLDSSTRDSISKIDFDYAKHVFAKNVIQLSGGVNFKVGFLLQRKENGERVDDFKSHYDVQLYNPKYCEKGHDSYKDFRSEYIHISISLSASTESSYNTIHLSPGAFQQFFGWWRLFASNMMLPVRKGPLFGEAKQNVKFSQHLYTIKFLFYLKSLFISHVYRDEIIDTSNDRIECVGLRAKVDEFSVDLHQRKEPTTLHHEELSKDTKTMKMNMNLGEVVLSGIDLRAIHTSFKQNLYNKSDIKGKSTYSIFDDNKRWYDLQDYEEAFLPTLKGCPKDVNIYPLLYSHRFSYERDTSNEEVNSSNKHHNNEGAFGNEKMHECRLKKVDPLEVRKDVLEERLKLLQEQIVKVGDRSISKQLKNRIAYVEQEIGKAQKGLRASLDRNDTFTSIQTEEHEHYHNKFTLFSMLLKWNFNCRNLLLKYIHFVQLKAAMRKYLSHESIMTLDNIMEKASKLLNENESDLSSIANSINEGISQVSHHSKDESSENRLANFSNILKFKNQDEKLNEDYLIEIISPQIQLHSDDYPDSVVMISAPNINGKILSTTDSNDSKLEERYGVLLKDASVFVLNKKDVVGSDSMIIIDNPYGGDHKSNWPPWLGQEVTQNGKWAGENQLLIEKLSVMALFYNSEILSGKLNSAEEGEDSHLDEAPKKLRIDMPSIVITSTSSQYFSMYVIMLSLLFYSEPMSKVISDKLEKMKFAIDFQDLPSMSSRVKSMQQHYKKLKFLTSNYDFRQENLSNEDLNNFLQINLERGEIASDIYLLLKTLYTGDFVNDISHNIQQSWLIRADEVILHLLEDDRTPIMDLALAKGTFKRKELESGSNINRIEIEMMQGFNLIKTARFPDFLQPFPNDGSNTSFSSYNLIDLEWTMNKAVGGIKIIEHLKINSLPLNIKIDEITGEKLTNFIFQSKDPIDIKNSKVLNVANNVKQQELNENDGSDDEFGLITELEGANKSSDRRKQDDEGKGTTTSNSKMKKNFTGLSTSSNSNKDVQEDDEQVAEMIKRSKEYYSIISLTIKAISLKVTLKLNKGYKRILNVTNFKIDLPELNITNRILSFVDLSKIIGKLVTKSLLAHIGSLLRNKVTRNKLIKAKEIKSIDNYKKFTKISELEA</sequence>
<dbReference type="Pfam" id="PF10344">
    <property type="entry name" value="Hobbit"/>
    <property type="match status" value="1"/>
</dbReference>
<feature type="domain" description="FMP27 WPPW motif-containing RBG unit" evidence="5">
    <location>
        <begin position="1373"/>
        <end position="1800"/>
    </location>
</feature>
<organism evidence="6 7">
    <name type="scientific">Candida verbasci</name>
    <dbReference type="NCBI Taxonomy" id="1227364"/>
    <lineage>
        <taxon>Eukaryota</taxon>
        <taxon>Fungi</taxon>
        <taxon>Dikarya</taxon>
        <taxon>Ascomycota</taxon>
        <taxon>Saccharomycotina</taxon>
        <taxon>Pichiomycetes</taxon>
        <taxon>Debaryomycetaceae</taxon>
        <taxon>Candida/Lodderomyces clade</taxon>
        <taxon>Candida</taxon>
    </lineage>
</organism>
<feature type="compositionally biased region" description="Polar residues" evidence="2">
    <location>
        <begin position="2176"/>
        <end position="2186"/>
    </location>
</feature>
<comment type="caution">
    <text evidence="6">The sequence shown here is derived from an EMBL/GenBank/DDBJ whole genome shotgun (WGS) entry which is preliminary data.</text>
</comment>
<keyword evidence="7" id="KW-1185">Reference proteome</keyword>
<feature type="domain" description="FMP27 SW motif-containing RBG unit" evidence="4">
    <location>
        <begin position="847"/>
        <end position="948"/>
    </location>
</feature>
<evidence type="ECO:0000313" key="6">
    <source>
        <dbReference type="EMBL" id="CAI5760657.1"/>
    </source>
</evidence>